<evidence type="ECO:0000256" key="6">
    <source>
        <dbReference type="ARBA" id="ARBA00022989"/>
    </source>
</evidence>
<comment type="subcellular location">
    <subcellularLocation>
        <location evidence="1">Membrane</location>
        <topology evidence="1">Multi-pass membrane protein</topology>
    </subcellularLocation>
</comment>
<sequence length="242" mass="25067">MTAQIAIADTASIILLPLVIDIQRAPRTALGALAIAGCAAVLFLALRAGYARGLRRRLHHYSAKHKFALELRFSLIFLFGLSAVALATHVSIMLAGFALGLVVSAIGEPRRLARQLFGITDGFFGPLFFVWLGASLQVRELADHPEFILLALALGLGAVLAHGTGRLLGQPMTLAVFSAAQLGVPVAAATLGTEQHLLAPGEPAALMLGALVTMATTSIAGGLAARASRNASAAPPPSPSRE</sequence>
<protein>
    <submittedName>
        <fullName evidence="11">Kef-type K+ transport system, membrane component</fullName>
    </submittedName>
</protein>
<feature type="domain" description="Cation/H+ exchanger transmembrane" evidence="10">
    <location>
        <begin position="7"/>
        <end position="219"/>
    </location>
</feature>
<dbReference type="GO" id="GO:0016020">
    <property type="term" value="C:membrane"/>
    <property type="evidence" value="ECO:0007669"/>
    <property type="project" value="UniProtKB-SubCell"/>
</dbReference>
<evidence type="ECO:0000313" key="11">
    <source>
        <dbReference type="EMBL" id="SUA02780.1"/>
    </source>
</evidence>
<dbReference type="Proteomes" id="UP000255389">
    <property type="component" value="Unassembled WGS sequence"/>
</dbReference>
<organism evidence="11 12">
    <name type="scientific">Mycolicibacterium fortuitum</name>
    <name type="common">Mycobacterium fortuitum</name>
    <dbReference type="NCBI Taxonomy" id="1766"/>
    <lineage>
        <taxon>Bacteria</taxon>
        <taxon>Bacillati</taxon>
        <taxon>Actinomycetota</taxon>
        <taxon>Actinomycetes</taxon>
        <taxon>Mycobacteriales</taxon>
        <taxon>Mycobacteriaceae</taxon>
        <taxon>Mycolicibacterium</taxon>
    </lineage>
</organism>
<dbReference type="InterPro" id="IPR038770">
    <property type="entry name" value="Na+/solute_symporter_sf"/>
</dbReference>
<proteinExistence type="inferred from homology"/>
<evidence type="ECO:0000313" key="12">
    <source>
        <dbReference type="Proteomes" id="UP000255389"/>
    </source>
</evidence>
<evidence type="ECO:0000256" key="8">
    <source>
        <dbReference type="ARBA" id="ARBA00023136"/>
    </source>
</evidence>
<evidence type="ECO:0000256" key="1">
    <source>
        <dbReference type="ARBA" id="ARBA00004141"/>
    </source>
</evidence>
<keyword evidence="8 9" id="KW-0472">Membrane</keyword>
<feature type="transmembrane region" description="Helical" evidence="9">
    <location>
        <begin position="147"/>
        <end position="165"/>
    </location>
</feature>
<dbReference type="PANTHER" id="PTHR43562">
    <property type="entry name" value="NAPA-TYPE SODIUM/HYDROGEN ANTIPORTER"/>
    <property type="match status" value="1"/>
</dbReference>
<accession>A0A378UZM3</accession>
<feature type="transmembrane region" description="Helical" evidence="9">
    <location>
        <begin position="116"/>
        <end position="135"/>
    </location>
</feature>
<evidence type="ECO:0000256" key="4">
    <source>
        <dbReference type="ARBA" id="ARBA00022449"/>
    </source>
</evidence>
<evidence type="ECO:0000256" key="7">
    <source>
        <dbReference type="ARBA" id="ARBA00023065"/>
    </source>
</evidence>
<evidence type="ECO:0000256" key="9">
    <source>
        <dbReference type="SAM" id="Phobius"/>
    </source>
</evidence>
<dbReference type="EMBL" id="UGQY01000004">
    <property type="protein sequence ID" value="SUA02780.1"/>
    <property type="molecule type" value="Genomic_DNA"/>
</dbReference>
<feature type="transmembrane region" description="Helical" evidence="9">
    <location>
        <begin position="172"/>
        <end position="192"/>
    </location>
</feature>
<feature type="transmembrane region" description="Helical" evidence="9">
    <location>
        <begin position="204"/>
        <end position="225"/>
    </location>
</feature>
<evidence type="ECO:0000256" key="5">
    <source>
        <dbReference type="ARBA" id="ARBA00022692"/>
    </source>
</evidence>
<name>A0A378UZM3_MYCFO</name>
<dbReference type="Gene3D" id="1.20.1530.20">
    <property type="match status" value="1"/>
</dbReference>
<feature type="transmembrane region" description="Helical" evidence="9">
    <location>
        <begin position="28"/>
        <end position="46"/>
    </location>
</feature>
<dbReference type="InterPro" id="IPR006153">
    <property type="entry name" value="Cation/H_exchanger_TM"/>
</dbReference>
<keyword evidence="5 9" id="KW-0812">Transmembrane</keyword>
<keyword evidence="7" id="KW-0406">Ion transport</keyword>
<evidence type="ECO:0000259" key="10">
    <source>
        <dbReference type="Pfam" id="PF00999"/>
    </source>
</evidence>
<dbReference type="Pfam" id="PF00999">
    <property type="entry name" value="Na_H_Exchanger"/>
    <property type="match status" value="1"/>
</dbReference>
<evidence type="ECO:0000256" key="3">
    <source>
        <dbReference type="ARBA" id="ARBA00022448"/>
    </source>
</evidence>
<evidence type="ECO:0000256" key="2">
    <source>
        <dbReference type="ARBA" id="ARBA00005551"/>
    </source>
</evidence>
<dbReference type="GO" id="GO:1902600">
    <property type="term" value="P:proton transmembrane transport"/>
    <property type="evidence" value="ECO:0007669"/>
    <property type="project" value="InterPro"/>
</dbReference>
<reference evidence="11 12" key="1">
    <citation type="submission" date="2018-06" db="EMBL/GenBank/DDBJ databases">
        <authorList>
            <consortium name="Pathogen Informatics"/>
            <person name="Doyle S."/>
        </authorList>
    </citation>
    <scope>NUCLEOTIDE SEQUENCE [LARGE SCALE GENOMIC DNA]</scope>
    <source>
        <strain evidence="11 12">NCTC1542</strain>
    </source>
</reference>
<dbReference type="GO" id="GO:0015297">
    <property type="term" value="F:antiporter activity"/>
    <property type="evidence" value="ECO:0007669"/>
    <property type="project" value="UniProtKB-KW"/>
</dbReference>
<comment type="similarity">
    <text evidence="2">Belongs to the monovalent cation:proton antiporter 2 (CPA2) transporter (TC 2.A.37) family.</text>
</comment>
<keyword evidence="6 9" id="KW-1133">Transmembrane helix</keyword>
<dbReference type="AlphaFoldDB" id="A0A378UZM3"/>
<keyword evidence="4" id="KW-0050">Antiport</keyword>
<keyword evidence="3" id="KW-0813">Transport</keyword>
<feature type="transmembrane region" description="Helical" evidence="9">
    <location>
        <begin position="92"/>
        <end position="109"/>
    </location>
</feature>
<gene>
    <name evidence="11" type="ORF">NCTC1542_04253</name>
</gene>
<dbReference type="PANTHER" id="PTHR43562:SF1">
    <property type="entry name" value="NA(+)_H(+) ANTIPORTER YJBQ-RELATED"/>
    <property type="match status" value="1"/>
</dbReference>